<keyword evidence="2" id="KW-1185">Reference proteome</keyword>
<sequence length="114" mass="13337">MTVQHPKQSIRLAILVLAFSLVLPSAVKFTHAFAHHQHEVCYGEAQSHFHNINLDCDFYKFKLNNSFYVPLVNYELQDDFRQQPLKSKYYTFLKSHQQLTSYLRGPPCLVSYSV</sequence>
<evidence type="ECO:0000313" key="1">
    <source>
        <dbReference type="EMBL" id="TXD91051.1"/>
    </source>
</evidence>
<organism evidence="1 2">
    <name type="scientific">Subsaximicrobium wynnwilliamsii</name>
    <dbReference type="NCBI Taxonomy" id="291179"/>
    <lineage>
        <taxon>Bacteria</taxon>
        <taxon>Pseudomonadati</taxon>
        <taxon>Bacteroidota</taxon>
        <taxon>Flavobacteriia</taxon>
        <taxon>Flavobacteriales</taxon>
        <taxon>Flavobacteriaceae</taxon>
        <taxon>Subsaximicrobium</taxon>
    </lineage>
</organism>
<accession>A0A5C6ZNX4</accession>
<name>A0A5C6ZNX4_9FLAO</name>
<gene>
    <name evidence="1" type="ORF">ESY86_00175</name>
</gene>
<dbReference type="Proteomes" id="UP000321578">
    <property type="component" value="Unassembled WGS sequence"/>
</dbReference>
<dbReference type="RefSeq" id="WP_147084513.1">
    <property type="nucleotide sequence ID" value="NZ_VORM01000027.1"/>
</dbReference>
<dbReference type="EMBL" id="VORO01000001">
    <property type="protein sequence ID" value="TXD91051.1"/>
    <property type="molecule type" value="Genomic_DNA"/>
</dbReference>
<comment type="caution">
    <text evidence="1">The sequence shown here is derived from an EMBL/GenBank/DDBJ whole genome shotgun (WGS) entry which is preliminary data.</text>
</comment>
<dbReference type="OrthoDB" id="1449138at2"/>
<protein>
    <submittedName>
        <fullName evidence="1">Uncharacterized protein</fullName>
    </submittedName>
</protein>
<reference evidence="1 2" key="1">
    <citation type="submission" date="2019-08" db="EMBL/GenBank/DDBJ databases">
        <title>Genomes of Subsaximicrobium wynnwilliamsii strains.</title>
        <authorList>
            <person name="Bowman J.P."/>
        </authorList>
    </citation>
    <scope>NUCLEOTIDE SEQUENCE [LARGE SCALE GENOMIC DNA]</scope>
    <source>
        <strain evidence="1 2">2-80-2</strain>
    </source>
</reference>
<dbReference type="AlphaFoldDB" id="A0A5C6ZNX4"/>
<proteinExistence type="predicted"/>
<evidence type="ECO:0000313" key="2">
    <source>
        <dbReference type="Proteomes" id="UP000321578"/>
    </source>
</evidence>